<sequence>MSNNLKSVGEGDGSEHAIEEEPSVIIKALLDRIFPKTDLMLGGELHHHVGSTICLRILTTIKLSYALVLIAMGGCIDSVSFWEVPSNVLNQEVEQIELFTKHIRSLEVEEDEKQVVVTERAMGDVLLMGLGNITSDVACEMTPYSSKGIKLKDNRFRMKYASIADLEDKDLSTKETRKRDHALKRYKKFIKENFPRELFDHPPTNSDIARKKILTKSARRIHELGKKVGFMFMGEKKEVVIDIVRLESHYHM</sequence>
<gene>
    <name evidence="1" type="ORF">V6N11_051478</name>
</gene>
<comment type="caution">
    <text evidence="1">The sequence shown here is derived from an EMBL/GenBank/DDBJ whole genome shotgun (WGS) entry which is preliminary data.</text>
</comment>
<dbReference type="Proteomes" id="UP001396334">
    <property type="component" value="Unassembled WGS sequence"/>
</dbReference>
<name>A0ABR2U7F5_9ROSI</name>
<protein>
    <submittedName>
        <fullName evidence="1">Uncharacterized protein</fullName>
    </submittedName>
</protein>
<accession>A0ABR2U7F5</accession>
<keyword evidence="2" id="KW-1185">Reference proteome</keyword>
<organism evidence="1 2">
    <name type="scientific">Hibiscus sabdariffa</name>
    <name type="common">roselle</name>
    <dbReference type="NCBI Taxonomy" id="183260"/>
    <lineage>
        <taxon>Eukaryota</taxon>
        <taxon>Viridiplantae</taxon>
        <taxon>Streptophyta</taxon>
        <taxon>Embryophyta</taxon>
        <taxon>Tracheophyta</taxon>
        <taxon>Spermatophyta</taxon>
        <taxon>Magnoliopsida</taxon>
        <taxon>eudicotyledons</taxon>
        <taxon>Gunneridae</taxon>
        <taxon>Pentapetalae</taxon>
        <taxon>rosids</taxon>
        <taxon>malvids</taxon>
        <taxon>Malvales</taxon>
        <taxon>Malvaceae</taxon>
        <taxon>Malvoideae</taxon>
        <taxon>Hibiscus</taxon>
    </lineage>
</organism>
<proteinExistence type="predicted"/>
<evidence type="ECO:0000313" key="1">
    <source>
        <dbReference type="EMBL" id="KAK9045569.1"/>
    </source>
</evidence>
<reference evidence="1 2" key="1">
    <citation type="journal article" date="2024" name="G3 (Bethesda)">
        <title>Genome assembly of Hibiscus sabdariffa L. provides insights into metabolisms of medicinal natural products.</title>
        <authorList>
            <person name="Kim T."/>
        </authorList>
    </citation>
    <scope>NUCLEOTIDE SEQUENCE [LARGE SCALE GENOMIC DNA]</scope>
    <source>
        <strain evidence="1">TK-2024</strain>
        <tissue evidence="1">Old leaves</tissue>
    </source>
</reference>
<evidence type="ECO:0000313" key="2">
    <source>
        <dbReference type="Proteomes" id="UP001396334"/>
    </source>
</evidence>
<dbReference type="EMBL" id="JBBPBN010000001">
    <property type="protein sequence ID" value="KAK9045569.1"/>
    <property type="molecule type" value="Genomic_DNA"/>
</dbReference>